<comment type="caution">
    <text evidence="1">The sequence shown here is derived from an EMBL/GenBank/DDBJ whole genome shotgun (WGS) entry which is preliminary data.</text>
</comment>
<proteinExistence type="predicted"/>
<accession>M0NP92</accession>
<dbReference type="RefSeq" id="WP_008367578.1">
    <property type="nucleotide sequence ID" value="NZ_AOJF01000053.1"/>
</dbReference>
<organism evidence="1 2">
    <name type="scientific">Halorubrum distributum JCM 13561</name>
    <dbReference type="NCBI Taxonomy" id="1227483"/>
    <lineage>
        <taxon>Archaea</taxon>
        <taxon>Methanobacteriati</taxon>
        <taxon>Methanobacteriota</taxon>
        <taxon>Stenosarchaea group</taxon>
        <taxon>Halobacteria</taxon>
        <taxon>Halobacteriales</taxon>
        <taxon>Haloferacaceae</taxon>
        <taxon>Halorubrum</taxon>
        <taxon>Halorubrum distributum group</taxon>
    </lineage>
</organism>
<protein>
    <submittedName>
        <fullName evidence="1">Uncharacterized protein</fullName>
    </submittedName>
</protein>
<dbReference type="AlphaFoldDB" id="M0NP92"/>
<dbReference type="EMBL" id="AOJF01000053">
    <property type="protein sequence ID" value="EMA58460.1"/>
    <property type="molecule type" value="Genomic_DNA"/>
</dbReference>
<reference evidence="1 2" key="1">
    <citation type="journal article" date="2014" name="PLoS Genet.">
        <title>Phylogenetically driven sequencing of extremely halophilic archaea reveals strategies for static and dynamic osmo-response.</title>
        <authorList>
            <person name="Becker E.A."/>
            <person name="Seitzer P.M."/>
            <person name="Tritt A."/>
            <person name="Larsen D."/>
            <person name="Krusor M."/>
            <person name="Yao A.I."/>
            <person name="Wu D."/>
            <person name="Madern D."/>
            <person name="Eisen J.A."/>
            <person name="Darling A.E."/>
            <person name="Facciotti M.T."/>
        </authorList>
    </citation>
    <scope>NUCLEOTIDE SEQUENCE [LARGE SCALE GENOMIC DNA]</scope>
    <source>
        <strain evidence="1 2">JCM 13561</strain>
    </source>
</reference>
<name>M0NP92_9EURY</name>
<evidence type="ECO:0000313" key="1">
    <source>
        <dbReference type="EMBL" id="EMA58460.1"/>
    </source>
</evidence>
<dbReference type="PATRIC" id="fig|1227483.3.peg.2447"/>
<sequence length="211" mass="23763">MYASSFIEAFRNVDGAVERALSLDTYRRTDRVRRIRSEAVAAVDDIAELATVAVTSAELSGYERWETDDTVESIVEARIADRDDPDLATEDVDRAVSDGRLVEEAETVFVPLNGGAGPIRNWWLLADELRDWLAELIDDARRLHRRADAGGSDLVETAFWTLLDRLVALRELLDEALTMGEFVYRSTRRDTFEMLTDIGRIAGTITERTHA</sequence>
<gene>
    <name evidence="1" type="ORF">C470_12313</name>
</gene>
<dbReference type="Proteomes" id="UP000011581">
    <property type="component" value="Unassembled WGS sequence"/>
</dbReference>
<evidence type="ECO:0000313" key="2">
    <source>
        <dbReference type="Proteomes" id="UP000011581"/>
    </source>
</evidence>